<dbReference type="Proteomes" id="UP000525027">
    <property type="component" value="Unassembled WGS sequence"/>
</dbReference>
<dbReference type="CDD" id="cd13946">
    <property type="entry name" value="LysW"/>
    <property type="match status" value="1"/>
</dbReference>
<dbReference type="Gene3D" id="2.20.28.160">
    <property type="match status" value="1"/>
</dbReference>
<dbReference type="EMBL" id="DURU01000137">
    <property type="protein sequence ID" value="HHZ04903.1"/>
    <property type="molecule type" value="Genomic_DNA"/>
</dbReference>
<dbReference type="AlphaFoldDB" id="A0A7V7BZ11"/>
<organism evidence="1 2">
    <name type="scientific">Acetomicrobium hydrogeniformans</name>
    <dbReference type="NCBI Taxonomy" id="649746"/>
    <lineage>
        <taxon>Bacteria</taxon>
        <taxon>Thermotogati</taxon>
        <taxon>Synergistota</taxon>
        <taxon>Synergistia</taxon>
        <taxon>Synergistales</taxon>
        <taxon>Acetomicrobiaceae</taxon>
        <taxon>Acetomicrobium</taxon>
    </lineage>
</organism>
<sequence>MSKFVNCVVCEGKVKVSDELMEGEIITCPDCGSELEVISLDPLTVAEAPEVQEDWGE</sequence>
<dbReference type="NCBIfam" id="TIGR01206">
    <property type="entry name" value="lysW"/>
    <property type="match status" value="1"/>
</dbReference>
<protein>
    <submittedName>
        <fullName evidence="1">Lysine biosynthesis protein LysW</fullName>
    </submittedName>
</protein>
<dbReference type="PANTHER" id="PTHR40393:SF1">
    <property type="entry name" value="LYSINE BIOSYNTHESIS PROTEIN-RELATED"/>
    <property type="match status" value="1"/>
</dbReference>
<proteinExistence type="predicted"/>
<reference evidence="1 2" key="1">
    <citation type="journal article" date="2020" name="Biotechnol. Biofuels">
        <title>New insights from the biogas microbiome by comprehensive genome-resolved metagenomics of nearly 1600 species originating from multiple anaerobic digesters.</title>
        <authorList>
            <person name="Campanaro S."/>
            <person name="Treu L."/>
            <person name="Rodriguez-R L.M."/>
            <person name="Kovalovszki A."/>
            <person name="Ziels R.M."/>
            <person name="Maus I."/>
            <person name="Zhu X."/>
            <person name="Kougias P.G."/>
            <person name="Basile A."/>
            <person name="Luo G."/>
            <person name="Schluter A."/>
            <person name="Konstantinidis K.T."/>
            <person name="Angelidaki I."/>
        </authorList>
    </citation>
    <scope>NUCLEOTIDE SEQUENCE [LARGE SCALE GENOMIC DNA]</scope>
    <source>
        <strain evidence="1">AS25fmACSIPFO_94</strain>
    </source>
</reference>
<evidence type="ECO:0000313" key="1">
    <source>
        <dbReference type="EMBL" id="HHZ04903.1"/>
    </source>
</evidence>
<dbReference type="Pfam" id="PF21344">
    <property type="entry name" value="Zn_ribbon_LysW"/>
    <property type="match status" value="1"/>
</dbReference>
<evidence type="ECO:0000313" key="2">
    <source>
        <dbReference type="Proteomes" id="UP000525027"/>
    </source>
</evidence>
<dbReference type="InterPro" id="IPR005906">
    <property type="entry name" value="LysW"/>
</dbReference>
<dbReference type="PANTHER" id="PTHR40393">
    <property type="entry name" value="LYSINE BIOSYNTHESIS PROTEIN-RELATED-RELATED"/>
    <property type="match status" value="1"/>
</dbReference>
<dbReference type="RefSeq" id="WP_273003287.1">
    <property type="nucleotide sequence ID" value="NZ_DURU01000137.1"/>
</dbReference>
<accession>A0A7V7BZ11</accession>
<name>A0A7V7BZ11_9BACT</name>
<comment type="caution">
    <text evidence="1">The sequence shown here is derived from an EMBL/GenBank/DDBJ whole genome shotgun (WGS) entry which is preliminary data.</text>
</comment>
<gene>
    <name evidence="1" type="primary">lysW</name>
    <name evidence="1" type="ORF">GX397_07625</name>
</gene>